<keyword evidence="1" id="KW-1133">Transmembrane helix</keyword>
<evidence type="ECO:0000313" key="3">
    <source>
        <dbReference type="Proteomes" id="UP000482800"/>
    </source>
</evidence>
<feature type="transmembrane region" description="Helical" evidence="1">
    <location>
        <begin position="36"/>
        <end position="56"/>
    </location>
</feature>
<keyword evidence="1" id="KW-0472">Membrane</keyword>
<reference evidence="2 3" key="1">
    <citation type="submission" date="2020-03" db="EMBL/GenBank/DDBJ databases">
        <title>Whole genome shotgun sequence of Phytohabitans houttuyneae NBRC 108639.</title>
        <authorList>
            <person name="Komaki H."/>
            <person name="Tamura T."/>
        </authorList>
    </citation>
    <scope>NUCLEOTIDE SEQUENCE [LARGE SCALE GENOMIC DNA]</scope>
    <source>
        <strain evidence="2 3">NBRC 108639</strain>
    </source>
</reference>
<keyword evidence="1" id="KW-0812">Transmembrane</keyword>
<keyword evidence="3" id="KW-1185">Reference proteome</keyword>
<gene>
    <name evidence="2" type="ORF">Phou_074840</name>
</gene>
<accession>A0A6V8KHH5</accession>
<dbReference type="AlphaFoldDB" id="A0A6V8KHH5"/>
<protein>
    <submittedName>
        <fullName evidence="2">Uncharacterized protein</fullName>
    </submittedName>
</protein>
<proteinExistence type="predicted"/>
<reference evidence="2 3" key="2">
    <citation type="submission" date="2020-03" db="EMBL/GenBank/DDBJ databases">
        <authorList>
            <person name="Ichikawa N."/>
            <person name="Kimura A."/>
            <person name="Kitahashi Y."/>
            <person name="Uohara A."/>
        </authorList>
    </citation>
    <scope>NUCLEOTIDE SEQUENCE [LARGE SCALE GENOMIC DNA]</scope>
    <source>
        <strain evidence="2 3">NBRC 108639</strain>
    </source>
</reference>
<dbReference type="Proteomes" id="UP000482800">
    <property type="component" value="Unassembled WGS sequence"/>
</dbReference>
<dbReference type="EMBL" id="BLPF01000003">
    <property type="protein sequence ID" value="GFJ83304.1"/>
    <property type="molecule type" value="Genomic_DNA"/>
</dbReference>
<evidence type="ECO:0000256" key="1">
    <source>
        <dbReference type="SAM" id="Phobius"/>
    </source>
</evidence>
<organism evidence="2 3">
    <name type="scientific">Phytohabitans houttuyneae</name>
    <dbReference type="NCBI Taxonomy" id="1076126"/>
    <lineage>
        <taxon>Bacteria</taxon>
        <taxon>Bacillati</taxon>
        <taxon>Actinomycetota</taxon>
        <taxon>Actinomycetes</taxon>
        <taxon>Micromonosporales</taxon>
        <taxon>Micromonosporaceae</taxon>
    </lineage>
</organism>
<evidence type="ECO:0000313" key="2">
    <source>
        <dbReference type="EMBL" id="GFJ83304.1"/>
    </source>
</evidence>
<sequence length="89" mass="9098">MERNGAFSWGAFPRPHAPRDRPASAAAAVKLSYVRVLASTGYAAVFASVAATAYAGRSWTSPTAGMALLALAGAAAVVVLAYRAGPMTR</sequence>
<comment type="caution">
    <text evidence="2">The sequence shown here is derived from an EMBL/GenBank/DDBJ whole genome shotgun (WGS) entry which is preliminary data.</text>
</comment>
<feature type="transmembrane region" description="Helical" evidence="1">
    <location>
        <begin position="62"/>
        <end position="82"/>
    </location>
</feature>
<name>A0A6V8KHH5_9ACTN</name>